<proteinExistence type="predicted"/>
<sequence length="87" mass="9398">MGVIVDFQARRRSAAAEARRSQVNDAILALSALVNEHAWDSCDVADAIVDVVAACDLHHEGNLAGLILNVPDDYSDLLSGLHYPEEQ</sequence>
<gene>
    <name evidence="1" type="ORF">AL00_04800</name>
</gene>
<dbReference type="Proteomes" id="UP000028135">
    <property type="component" value="Unassembled WGS sequence"/>
</dbReference>
<evidence type="ECO:0000313" key="2">
    <source>
        <dbReference type="Proteomes" id="UP000028135"/>
    </source>
</evidence>
<organism evidence="1 2">
    <name type="scientific">Sphingobium indicum F2</name>
    <dbReference type="NCBI Taxonomy" id="1450518"/>
    <lineage>
        <taxon>Bacteria</taxon>
        <taxon>Pseudomonadati</taxon>
        <taxon>Pseudomonadota</taxon>
        <taxon>Alphaproteobacteria</taxon>
        <taxon>Sphingomonadales</taxon>
        <taxon>Sphingomonadaceae</taxon>
        <taxon>Sphingobium</taxon>
    </lineage>
</organism>
<evidence type="ECO:0000313" key="1">
    <source>
        <dbReference type="EMBL" id="KER37538.1"/>
    </source>
</evidence>
<dbReference type="EMBL" id="JANF02000018">
    <property type="protein sequence ID" value="KER37538.1"/>
    <property type="molecule type" value="Genomic_DNA"/>
</dbReference>
<reference evidence="1 2" key="1">
    <citation type="submission" date="2014-05" db="EMBL/GenBank/DDBJ databases">
        <title>Genome Announcement of Sphingobium lucknowense F2.</title>
        <authorList>
            <person name="Lal R."/>
            <person name="Negi V."/>
            <person name="Lata P."/>
            <person name="Sangwan N."/>
            <person name="Gupta S.K."/>
            <person name="Rao D.L.N."/>
            <person name="Das S."/>
        </authorList>
    </citation>
    <scope>NUCLEOTIDE SEQUENCE [LARGE SCALE GENOMIC DNA]</scope>
    <source>
        <strain evidence="1 2">F2</strain>
    </source>
</reference>
<dbReference type="AlphaFoldDB" id="A0A8E1C425"/>
<name>A0A8E1C425_9SPHN</name>
<dbReference type="RefSeq" id="WP_020817863.1">
    <property type="nucleotide sequence ID" value="NZ_JANF02000018.1"/>
</dbReference>
<accession>A0A8E1C425</accession>
<comment type="caution">
    <text evidence="1">The sequence shown here is derived from an EMBL/GenBank/DDBJ whole genome shotgun (WGS) entry which is preliminary data.</text>
</comment>
<protein>
    <submittedName>
        <fullName evidence="1">Uncharacterized protein</fullName>
    </submittedName>
</protein>